<dbReference type="Proteomes" id="UP000386847">
    <property type="component" value="Chromosome"/>
</dbReference>
<proteinExistence type="predicted"/>
<keyword evidence="2" id="KW-1185">Reference proteome</keyword>
<evidence type="ECO:0000313" key="2">
    <source>
        <dbReference type="Proteomes" id="UP000386847"/>
    </source>
</evidence>
<gene>
    <name evidence="1" type="ORF">Rai3103_04815</name>
</gene>
<dbReference type="EMBL" id="CP045725">
    <property type="protein sequence ID" value="QGF23099.1"/>
    <property type="molecule type" value="Genomic_DNA"/>
</dbReference>
<accession>A0A5Q2F8E5</accession>
<evidence type="ECO:0000313" key="1">
    <source>
        <dbReference type="EMBL" id="QGF23099.1"/>
    </source>
</evidence>
<dbReference type="Gene3D" id="1.10.645.10">
    <property type="entry name" value="Cytochrome-c3 Hydrogenase, chain B"/>
    <property type="match status" value="1"/>
</dbReference>
<dbReference type="SUPFAM" id="SSF56762">
    <property type="entry name" value="HydB/Nqo4-like"/>
    <property type="match status" value="1"/>
</dbReference>
<reference evidence="1 2" key="1">
    <citation type="submission" date="2019-10" db="EMBL/GenBank/DDBJ databases">
        <title>Genomic analysis of Raineyella sp. CBA3103.</title>
        <authorList>
            <person name="Roh S.W."/>
        </authorList>
    </citation>
    <scope>NUCLEOTIDE SEQUENCE [LARGE SCALE GENOMIC DNA]</scope>
    <source>
        <strain evidence="1 2">CBA3103</strain>
    </source>
</reference>
<sequence>MEVIAALLARPDLFDGPLRTDLPSTAAEGEGVGIGWVDGPRGLLVHRYRAASDGRVAAAVVLTPTAQNEYWLSHLLRQAVGAGTGASSRADLGLEDAIREADPCLPCSSAPAGAMGLVVEETTSVVRHDPAGGR</sequence>
<dbReference type="AlphaFoldDB" id="A0A5Q2F8E5"/>
<dbReference type="PANTHER" id="PTHR43600:SF4">
    <property type="entry name" value="CYTOSOLIC NIFE-HYDROGENASE, ALPHA SUBUNIT"/>
    <property type="match status" value="1"/>
</dbReference>
<dbReference type="InterPro" id="IPR029014">
    <property type="entry name" value="NiFe-Hase_large"/>
</dbReference>
<dbReference type="PANTHER" id="PTHR43600">
    <property type="entry name" value="COENZYME F420 HYDROGENASE, SUBUNIT ALPHA"/>
    <property type="match status" value="1"/>
</dbReference>
<dbReference type="RefSeq" id="WP_153571626.1">
    <property type="nucleotide sequence ID" value="NZ_CP045725.1"/>
</dbReference>
<dbReference type="KEGG" id="rain:Rai3103_04815"/>
<name>A0A5Q2F8E5_9ACTN</name>
<organism evidence="1 2">
    <name type="scientific">Raineyella fluvialis</name>
    <dbReference type="NCBI Taxonomy" id="2662261"/>
    <lineage>
        <taxon>Bacteria</taxon>
        <taxon>Bacillati</taxon>
        <taxon>Actinomycetota</taxon>
        <taxon>Actinomycetes</taxon>
        <taxon>Propionibacteriales</taxon>
        <taxon>Propionibacteriaceae</taxon>
        <taxon>Raineyella</taxon>
    </lineage>
</organism>
<protein>
    <submittedName>
        <fullName evidence="1">Uncharacterized protein</fullName>
    </submittedName>
</protein>